<keyword evidence="3" id="KW-0106">Calcium</keyword>
<comment type="subcellular location">
    <subcellularLocation>
        <location evidence="1">Cytoplasm</location>
        <location evidence="1">Cytoskeleton</location>
    </subcellularLocation>
</comment>
<evidence type="ECO:0000256" key="6">
    <source>
        <dbReference type="SAM" id="MobiDB-lite"/>
    </source>
</evidence>
<feature type="compositionally biased region" description="Acidic residues" evidence="6">
    <location>
        <begin position="121"/>
        <end position="133"/>
    </location>
</feature>
<feature type="region of interest" description="Disordered" evidence="6">
    <location>
        <begin position="1873"/>
        <end position="1922"/>
    </location>
</feature>
<feature type="region of interest" description="Disordered" evidence="6">
    <location>
        <begin position="1798"/>
        <end position="1830"/>
    </location>
</feature>
<comment type="caution">
    <text evidence="8">The sequence shown here is derived from an EMBL/GenBank/DDBJ whole genome shotgun (WGS) entry which is preliminary data.</text>
</comment>
<evidence type="ECO:0000313" key="8">
    <source>
        <dbReference type="EMBL" id="GBG27771.1"/>
    </source>
</evidence>
<dbReference type="SUPFAM" id="SSF49562">
    <property type="entry name" value="C2 domain (Calcium/lipid-binding domain, CaLB)"/>
    <property type="match status" value="1"/>
</dbReference>
<evidence type="ECO:0000256" key="2">
    <source>
        <dbReference type="ARBA" id="ARBA00022490"/>
    </source>
</evidence>
<feature type="compositionally biased region" description="Acidic residues" evidence="6">
    <location>
        <begin position="648"/>
        <end position="674"/>
    </location>
</feature>
<feature type="compositionally biased region" description="Basic residues" evidence="6">
    <location>
        <begin position="2166"/>
        <end position="2175"/>
    </location>
</feature>
<feature type="compositionally biased region" description="Basic and acidic residues" evidence="6">
    <location>
        <begin position="214"/>
        <end position="225"/>
    </location>
</feature>
<feature type="compositionally biased region" description="Acidic residues" evidence="6">
    <location>
        <begin position="177"/>
        <end position="186"/>
    </location>
</feature>
<dbReference type="GO" id="GO:0008574">
    <property type="term" value="F:plus-end-directed microtubule motor activity"/>
    <property type="evidence" value="ECO:0007669"/>
    <property type="project" value="TreeGrafter"/>
</dbReference>
<keyword evidence="4" id="KW-0505">Motor protein</keyword>
<feature type="compositionally biased region" description="Basic and acidic residues" evidence="6">
    <location>
        <begin position="341"/>
        <end position="350"/>
    </location>
</feature>
<feature type="domain" description="EF-hand" evidence="7">
    <location>
        <begin position="577"/>
        <end position="612"/>
    </location>
</feature>
<feature type="region of interest" description="Disordered" evidence="6">
    <location>
        <begin position="881"/>
        <end position="913"/>
    </location>
</feature>
<organism evidence="8 9">
    <name type="scientific">Hondaea fermentalgiana</name>
    <dbReference type="NCBI Taxonomy" id="2315210"/>
    <lineage>
        <taxon>Eukaryota</taxon>
        <taxon>Sar</taxon>
        <taxon>Stramenopiles</taxon>
        <taxon>Bigyra</taxon>
        <taxon>Labyrinthulomycetes</taxon>
        <taxon>Thraustochytrida</taxon>
        <taxon>Thraustochytriidae</taxon>
        <taxon>Hondaea</taxon>
    </lineage>
</organism>
<feature type="compositionally biased region" description="Polar residues" evidence="6">
    <location>
        <begin position="416"/>
        <end position="438"/>
    </location>
</feature>
<dbReference type="InterPro" id="IPR000008">
    <property type="entry name" value="C2_dom"/>
</dbReference>
<dbReference type="Proteomes" id="UP000241890">
    <property type="component" value="Unassembled WGS sequence"/>
</dbReference>
<dbReference type="Gene3D" id="2.60.40.150">
    <property type="entry name" value="C2 domain"/>
    <property type="match status" value="1"/>
</dbReference>
<dbReference type="InterPro" id="IPR011992">
    <property type="entry name" value="EF-hand-dom_pair"/>
</dbReference>
<feature type="compositionally biased region" description="Polar residues" evidence="6">
    <location>
        <begin position="327"/>
        <end position="339"/>
    </location>
</feature>
<feature type="compositionally biased region" description="Basic residues" evidence="6">
    <location>
        <begin position="2212"/>
        <end position="2232"/>
    </location>
</feature>
<dbReference type="EMBL" id="BEYU01000035">
    <property type="protein sequence ID" value="GBG27771.1"/>
    <property type="molecule type" value="Genomic_DNA"/>
</dbReference>
<evidence type="ECO:0000256" key="5">
    <source>
        <dbReference type="ARBA" id="ARBA00023212"/>
    </source>
</evidence>
<evidence type="ECO:0000256" key="1">
    <source>
        <dbReference type="ARBA" id="ARBA00004245"/>
    </source>
</evidence>
<feature type="region of interest" description="Disordered" evidence="6">
    <location>
        <begin position="1963"/>
        <end position="1984"/>
    </location>
</feature>
<evidence type="ECO:0000313" key="9">
    <source>
        <dbReference type="Proteomes" id="UP000241890"/>
    </source>
</evidence>
<dbReference type="GO" id="GO:0005509">
    <property type="term" value="F:calcium ion binding"/>
    <property type="evidence" value="ECO:0007669"/>
    <property type="project" value="InterPro"/>
</dbReference>
<dbReference type="SUPFAM" id="SSF47473">
    <property type="entry name" value="EF-hand"/>
    <property type="match status" value="1"/>
</dbReference>
<feature type="compositionally biased region" description="Acidic residues" evidence="6">
    <location>
        <begin position="302"/>
        <end position="315"/>
    </location>
</feature>
<dbReference type="CDD" id="cd00030">
    <property type="entry name" value="C2"/>
    <property type="match status" value="1"/>
</dbReference>
<accession>A0A2R5GHK7</accession>
<feature type="compositionally biased region" description="Polar residues" evidence="6">
    <location>
        <begin position="510"/>
        <end position="524"/>
    </location>
</feature>
<evidence type="ECO:0000256" key="4">
    <source>
        <dbReference type="ARBA" id="ARBA00023175"/>
    </source>
</evidence>
<evidence type="ECO:0000256" key="3">
    <source>
        <dbReference type="ARBA" id="ARBA00022837"/>
    </source>
</evidence>
<dbReference type="Pfam" id="PF00168">
    <property type="entry name" value="C2"/>
    <property type="match status" value="1"/>
</dbReference>
<reference evidence="8 9" key="1">
    <citation type="submission" date="2017-12" db="EMBL/GenBank/DDBJ databases">
        <title>Sequencing, de novo assembly and annotation of complete genome of a new Thraustochytrid species, strain FCC1311.</title>
        <authorList>
            <person name="Sedici K."/>
            <person name="Godart F."/>
            <person name="Aiese Cigliano R."/>
            <person name="Sanseverino W."/>
            <person name="Barakat M."/>
            <person name="Ortet P."/>
            <person name="Marechal E."/>
            <person name="Cagnac O."/>
            <person name="Amato A."/>
        </authorList>
    </citation>
    <scope>NUCLEOTIDE SEQUENCE [LARGE SCALE GENOMIC DNA]</scope>
</reference>
<dbReference type="GO" id="GO:0072686">
    <property type="term" value="C:mitotic spindle"/>
    <property type="evidence" value="ECO:0007669"/>
    <property type="project" value="TreeGrafter"/>
</dbReference>
<feature type="compositionally biased region" description="Acidic residues" evidence="6">
    <location>
        <begin position="1817"/>
        <end position="1830"/>
    </location>
</feature>
<dbReference type="PROSITE" id="PS50222">
    <property type="entry name" value="EF_HAND_2"/>
    <property type="match status" value="1"/>
</dbReference>
<feature type="compositionally biased region" description="Basic and acidic residues" evidence="6">
    <location>
        <begin position="1060"/>
        <end position="1074"/>
    </location>
</feature>
<dbReference type="PANTHER" id="PTHR47970">
    <property type="entry name" value="KINESIN-LIKE PROTEIN KIF11"/>
    <property type="match status" value="1"/>
</dbReference>
<feature type="compositionally biased region" description="Pro residues" evidence="6">
    <location>
        <begin position="31"/>
        <end position="46"/>
    </location>
</feature>
<feature type="compositionally biased region" description="Acidic residues" evidence="6">
    <location>
        <begin position="457"/>
        <end position="466"/>
    </location>
</feature>
<dbReference type="InParanoid" id="A0A2R5GHK7"/>
<feature type="compositionally biased region" description="Basic and acidic residues" evidence="6">
    <location>
        <begin position="1971"/>
        <end position="1984"/>
    </location>
</feature>
<gene>
    <name evidence="8" type="ORF">FCC1311_039942</name>
</gene>
<feature type="compositionally biased region" description="Acidic residues" evidence="6">
    <location>
        <begin position="2180"/>
        <end position="2205"/>
    </location>
</feature>
<feature type="compositionally biased region" description="Acidic residues" evidence="6">
    <location>
        <begin position="396"/>
        <end position="407"/>
    </location>
</feature>
<dbReference type="InterPro" id="IPR018247">
    <property type="entry name" value="EF_Hand_1_Ca_BS"/>
</dbReference>
<name>A0A2R5GHK7_9STRA</name>
<dbReference type="PANTHER" id="PTHR47970:SF12">
    <property type="entry name" value="KINESIN FAMILY MEMBER 11"/>
    <property type="match status" value="1"/>
</dbReference>
<dbReference type="GO" id="GO:0090307">
    <property type="term" value="P:mitotic spindle assembly"/>
    <property type="evidence" value="ECO:0007669"/>
    <property type="project" value="TreeGrafter"/>
</dbReference>
<dbReference type="GO" id="GO:0005876">
    <property type="term" value="C:spindle microtubule"/>
    <property type="evidence" value="ECO:0007669"/>
    <property type="project" value="TreeGrafter"/>
</dbReference>
<feature type="compositionally biased region" description="Acidic residues" evidence="6">
    <location>
        <begin position="54"/>
        <end position="79"/>
    </location>
</feature>
<feature type="compositionally biased region" description="Polar residues" evidence="6">
    <location>
        <begin position="286"/>
        <end position="295"/>
    </location>
</feature>
<keyword evidence="2" id="KW-0963">Cytoplasm</keyword>
<feature type="region of interest" description="Disordered" evidence="6">
    <location>
        <begin position="928"/>
        <end position="961"/>
    </location>
</feature>
<dbReference type="InterPro" id="IPR002048">
    <property type="entry name" value="EF_hand_dom"/>
</dbReference>
<dbReference type="Gene3D" id="1.10.238.10">
    <property type="entry name" value="EF-hand"/>
    <property type="match status" value="1"/>
</dbReference>
<feature type="compositionally biased region" description="Low complexity" evidence="6">
    <location>
        <begin position="1804"/>
        <end position="1816"/>
    </location>
</feature>
<dbReference type="InterPro" id="IPR035892">
    <property type="entry name" value="C2_domain_sf"/>
</dbReference>
<feature type="region of interest" description="Disordered" evidence="6">
    <location>
        <begin position="612"/>
        <end position="676"/>
    </location>
</feature>
<dbReference type="GO" id="GO:0051231">
    <property type="term" value="P:spindle elongation"/>
    <property type="evidence" value="ECO:0007669"/>
    <property type="project" value="TreeGrafter"/>
</dbReference>
<dbReference type="PROSITE" id="PS00018">
    <property type="entry name" value="EF_HAND_1"/>
    <property type="match status" value="1"/>
</dbReference>
<proteinExistence type="predicted"/>
<feature type="region of interest" description="Disordered" evidence="6">
    <location>
        <begin position="1057"/>
        <end position="1082"/>
    </location>
</feature>
<protein>
    <recommendedName>
        <fullName evidence="7">EF-hand domain-containing protein</fullName>
    </recommendedName>
</protein>
<keyword evidence="9" id="KW-1185">Reference proteome</keyword>
<sequence>MASTASEDVGADDLSAEEVESDASNPQETFSPPPPMPSSPVSPPPGNLSATNVEEQDPTLADADDEEEEDEDYEQDFEDSDHFDGDAENDTIALNDETLGKTQSSEPESGSAADSIHEDLLDASEGEGEDMLEDLQSPPAVASNDVHILSSQPTGPQGHASKEANADATFSNVTGMDDVDEQDDAESSWPIEGSEMIDLEGDQAATSNGILSEESGRVHIDDPKDLSSNQGLNDIAMDQTAIGHTEDLTSDQATESSKDSPSAEAVNLQDNSLFDQADEDTKDSPMGQTTDSFLHSASKDALEDEQAIEGLEDLPSDQGMEDFKSSLMDQVNLGINSEELSTDHATESPKDSPGVEAVDLLDGSLFDNQANEEPKDSPLGHITDSLLLSPSKVASEDDQAIGELEDLPSDRHMNDSRSSLMDQANLGNNTEELSSDQATEIPKASLSAEAVGLQDDSSIDQADEDPKDSPSGHVTDYLPASPSKEASEDDQAMRELQGVPSDQGMADPEGSSTNQANLGNNTEELSSDHATEIPKGSPSAEAVDLQDRFLLVQADKNPKDSPMGQLLRGLRALGLGLDDAVMREFAKSVDVNGDGVVTFQEFFRTFETSRIDPSKQTWTPPSPVKGSFFASVRSDEVESDEGVTKKEDDDEEDDDEEAPEKEEDGDGEGDGDDDWLVRKEDVKLASAMRSRIAHEDDDFDLIESWTKTPRRKANLRCAPSREVAYMSVLRVTIHQADLAASSDVCVRCSVGDEMQRTELEEATSHPVWNEDFIFGAHEEGLPPEGSLHVRLQCDPDVGPQEWDLPFWELLYFDETDVTVRDDEVSLRKWIDGPRHKLEISLVLSTEKMEDVRRLAALQAGPIDRAALWLDKAAIAEPLSFADSKSGAPLSPASTSSVSRRPALGPGSEKDQQMLETIEDLRAQISEMRESVTEEARRRQEAEERSAVSAKQMEDLEKQRQRDAERFQYQMREQQAREDEMRTEMQLLQMKQSSGVKADERVVKLEQSIRELYADLDQRNSEISNATEAAAAARMEREDWKARVEELQVQLRQTQARYRAKSMDSTEDARAEDTKSTGPATDGAEIDRLVDTIAKLNRVISELREAERRAQAQLRASEDRIREQTADLGQLASENEIQARKIAGFEMDSRRQVAELRQAVAEKARLVKNLEEAEQQLAASDEAVAKARQERKDAEDRCVSMDARAELLQAQLSEAANKNLELSSELAEVRKLRAAQQRSTYLRPDAGLVCRHAKAQTRILRESVYRIRAEVEQMKDAAADVLAQWDSYVQLRRAKRQELASKPLTNTADLSLVRAKGISQAEDPSTVNKRLGPVRAPVAPGQVSGLARRLRLERLRRRNLHKSRMGFGEKRVRRICSVFHTPAHVEDASSPSRSLAMNGDDAQTDDSLRVEPILASAEVMVQSDNSRRYFGFDEVVYVKDMAPSDADVLAADPRLGSQNGIRAQVSPIVDALFDGDRAVVASSGPASGATTNSIISAIFDVIGSLAANLKSEEKVDAAAVLPRVSISCVHIQNSRVFDLLASNEMETRSPLRHFPELSIDRAAARATGRIDLESAGLSVVEVKTRYEAALVASMGSGNHHNMLGSLPMARNTHTTGVEGSSSSETAFLLFTVWVEMGDDAYANEEEEGAFSADLVTGKMHILEVASTGRAAFADETMEGIVKVVNAMSHRQDLDAEGGSGASPGTLMRTFSSNVVLGILRDCLDEESLGIATRSEWPQRLEKSKTHYMTGDDEMGTYERDSCMFHLLVHPSLTVCNPRSSELLTALHFAQRIRTMPLSSPNLETSSFPASASASSSSPEDEEEEDEEGSEAEINDLVASLVAGQNVNLDALDALELEEHANLSKQFDALRTEVARGTPGGRSAKRRPASASASNRRLRTPGSRSVTNRAREEGSRSHALPSDVLHPLAGGEVFKSVRLDDVARPVDGVVDDETATAQFGTALDVKGGHPQRRQADLTARKAQARREKDLVARARQLRGLDAKPKSEAEVSRAEDDLRARLAKLQAPSAPAASLGDLEARLAKLGPSQFAQEHAAAAAAEQEDQDPRVKKALEDAEARGAVDIAADDPDLEMLLRKLDSDENVTDEALQALLAGVDHSGVGHGTEVSAADDDEVALLMRQARDFARVGGVPLNEDDGEGPKDSAVVAKKGKKKTKARKGADSDEDDESSDESDSSDDDDSSSDDSDASYDVTGRRVKSSKAKKGAKKKVKKKRANQAEDCMCLLVHDFTVLDPQLCSDICVL</sequence>
<dbReference type="InterPro" id="IPR047149">
    <property type="entry name" value="KIF11-like"/>
</dbReference>
<keyword evidence="5" id="KW-0206">Cytoskeleton</keyword>
<feature type="region of interest" description="Disordered" evidence="6">
    <location>
        <begin position="2147"/>
        <end position="2233"/>
    </location>
</feature>
<evidence type="ECO:0000259" key="7">
    <source>
        <dbReference type="PROSITE" id="PS50222"/>
    </source>
</evidence>
<feature type="region of interest" description="Disordered" evidence="6">
    <location>
        <begin position="1318"/>
        <end position="1337"/>
    </location>
</feature>
<feature type="region of interest" description="Disordered" evidence="6">
    <location>
        <begin position="1"/>
        <end position="541"/>
    </location>
</feature>
<feature type="compositionally biased region" description="Acidic residues" evidence="6">
    <location>
        <begin position="9"/>
        <end position="21"/>
    </location>
</feature>